<dbReference type="SMART" id="SM00320">
    <property type="entry name" value="WD40"/>
    <property type="match status" value="5"/>
</dbReference>
<feature type="region of interest" description="Disordered" evidence="4">
    <location>
        <begin position="1"/>
        <end position="24"/>
    </location>
</feature>
<feature type="repeat" description="WD" evidence="3">
    <location>
        <begin position="248"/>
        <end position="289"/>
    </location>
</feature>
<feature type="repeat" description="WD" evidence="3">
    <location>
        <begin position="202"/>
        <end position="237"/>
    </location>
</feature>
<accession>A0ABM1L1U5</accession>
<organism evidence="5 6">
    <name type="scientific">Gekko japonicus</name>
    <name type="common">Schlegel's Japanese gecko</name>
    <dbReference type="NCBI Taxonomy" id="146911"/>
    <lineage>
        <taxon>Eukaryota</taxon>
        <taxon>Metazoa</taxon>
        <taxon>Chordata</taxon>
        <taxon>Craniata</taxon>
        <taxon>Vertebrata</taxon>
        <taxon>Euteleostomi</taxon>
        <taxon>Lepidosauria</taxon>
        <taxon>Squamata</taxon>
        <taxon>Bifurcata</taxon>
        <taxon>Gekkota</taxon>
        <taxon>Gekkonidae</taxon>
        <taxon>Gekkoninae</taxon>
        <taxon>Gekko</taxon>
    </lineage>
</organism>
<dbReference type="RefSeq" id="XP_015279932.1">
    <property type="nucleotide sequence ID" value="XM_015424446.1"/>
</dbReference>
<evidence type="ECO:0000313" key="5">
    <source>
        <dbReference type="Proteomes" id="UP000694871"/>
    </source>
</evidence>
<dbReference type="PANTHER" id="PTHR44566:SF1">
    <property type="entry name" value="WD REPEAT-CONTAINING PROTEIN 25"/>
    <property type="match status" value="1"/>
</dbReference>
<feature type="region of interest" description="Disordered" evidence="4">
    <location>
        <begin position="143"/>
        <end position="168"/>
    </location>
</feature>
<name>A0ABM1L1U5_GEKJA</name>
<evidence type="ECO:0000256" key="4">
    <source>
        <dbReference type="SAM" id="MobiDB-lite"/>
    </source>
</evidence>
<evidence type="ECO:0000256" key="1">
    <source>
        <dbReference type="ARBA" id="ARBA00022574"/>
    </source>
</evidence>
<dbReference type="GeneID" id="107121534"/>
<keyword evidence="2" id="KW-0677">Repeat</keyword>
<evidence type="ECO:0000313" key="6">
    <source>
        <dbReference type="RefSeq" id="XP_015279932.1"/>
    </source>
</evidence>
<dbReference type="Gene3D" id="2.130.10.10">
    <property type="entry name" value="YVTN repeat-like/Quinoprotein amine dehydrogenase"/>
    <property type="match status" value="1"/>
</dbReference>
<dbReference type="InterPro" id="IPR001680">
    <property type="entry name" value="WD40_rpt"/>
</dbReference>
<dbReference type="PROSITE" id="PS50082">
    <property type="entry name" value="WD_REPEATS_2"/>
    <property type="match status" value="3"/>
</dbReference>
<dbReference type="InterPro" id="IPR015943">
    <property type="entry name" value="WD40/YVTN_repeat-like_dom_sf"/>
</dbReference>
<dbReference type="CDD" id="cd00200">
    <property type="entry name" value="WD40"/>
    <property type="match status" value="1"/>
</dbReference>
<proteinExistence type="predicted"/>
<dbReference type="InterPro" id="IPR053053">
    <property type="entry name" value="WD_repeat_protein"/>
</dbReference>
<protein>
    <submittedName>
        <fullName evidence="6">WD repeat-containing protein 25</fullName>
    </submittedName>
</protein>
<dbReference type="PANTHER" id="PTHR44566">
    <property type="entry name" value="TRANSDUCIN/WD40 REPEAT-LIKE SUPERFAMILY PROTEIN"/>
    <property type="match status" value="1"/>
</dbReference>
<evidence type="ECO:0000256" key="2">
    <source>
        <dbReference type="ARBA" id="ARBA00022737"/>
    </source>
</evidence>
<dbReference type="Proteomes" id="UP000694871">
    <property type="component" value="Unplaced"/>
</dbReference>
<dbReference type="PRINTS" id="PR00320">
    <property type="entry name" value="GPROTEINBRPT"/>
</dbReference>
<evidence type="ECO:0000256" key="3">
    <source>
        <dbReference type="PROSITE-ProRule" id="PRU00221"/>
    </source>
</evidence>
<dbReference type="SUPFAM" id="SSF50978">
    <property type="entry name" value="WD40 repeat-like"/>
    <property type="match status" value="1"/>
</dbReference>
<reference evidence="6" key="1">
    <citation type="submission" date="2025-08" db="UniProtKB">
        <authorList>
            <consortium name="RefSeq"/>
        </authorList>
    </citation>
    <scope>IDENTIFICATION</scope>
</reference>
<keyword evidence="5" id="KW-1185">Reference proteome</keyword>
<sequence length="504" mass="55731">MNSLVAYDDSDSETDTGKSEDALSSEAILENPAVSAVGSKGGFNTISESQIQSTNYMADSKRNVSHRDPFLYHIEANKKSLAVVHPKKVYPAALQMATCSLEQSWSPLQKTQALPENESYPQKKRACEDSGATLQGLRPYIPKRLRKEKNPEAENGGEGTSNSAKPDVAGDGMSIKISRYIMPYIGSKYEATAIPTNLVFHMSEHRGPINVVQWCPVQKWSHMLLSASMDNTVKVWDAVDRGCCLKTYSCHSSAVRDARWSPSGSGILSGGFDSMLHLTDVETGAQVFSGRSEFRIGTLKFHPADPNVVICGGFSPEVRAWDIRICKAIKAYKAAVQQTLDIMFLPEGKEFLTSTDAVSQDSADRTIIAWDFQTGAKISNQIFHERYTCPCLTPHPKDSIFVAQTNGNYMALFSSLRPYRINKKKRYEGHKVEGFAVRCEFSPDGTLLVTGSSEGKVFFYSYRTARIARTLSAHRSACVDTTFHPILPSLLATCGWDGEIKIWQ</sequence>
<dbReference type="InterPro" id="IPR020472">
    <property type="entry name" value="WD40_PAC1"/>
</dbReference>
<dbReference type="InterPro" id="IPR036322">
    <property type="entry name" value="WD40_repeat_dom_sf"/>
</dbReference>
<dbReference type="Pfam" id="PF00400">
    <property type="entry name" value="WD40"/>
    <property type="match status" value="4"/>
</dbReference>
<keyword evidence="1 3" id="KW-0853">WD repeat</keyword>
<gene>
    <name evidence="6" type="primary">WDR25</name>
</gene>
<feature type="repeat" description="WD" evidence="3">
    <location>
        <begin position="471"/>
        <end position="504"/>
    </location>
</feature>
<dbReference type="PROSITE" id="PS50294">
    <property type="entry name" value="WD_REPEATS_REGION"/>
    <property type="match status" value="2"/>
</dbReference>